<evidence type="ECO:0000313" key="3">
    <source>
        <dbReference type="Proteomes" id="UP000027265"/>
    </source>
</evidence>
<dbReference type="Pfam" id="PF00326">
    <property type="entry name" value="Peptidase_S9"/>
    <property type="match status" value="1"/>
</dbReference>
<organism evidence="2 3">
    <name type="scientific">Jaapia argillacea MUCL 33604</name>
    <dbReference type="NCBI Taxonomy" id="933084"/>
    <lineage>
        <taxon>Eukaryota</taxon>
        <taxon>Fungi</taxon>
        <taxon>Dikarya</taxon>
        <taxon>Basidiomycota</taxon>
        <taxon>Agaricomycotina</taxon>
        <taxon>Agaricomycetes</taxon>
        <taxon>Agaricomycetidae</taxon>
        <taxon>Jaapiales</taxon>
        <taxon>Jaapiaceae</taxon>
        <taxon>Jaapia</taxon>
    </lineage>
</organism>
<gene>
    <name evidence="2" type="ORF">JAAARDRAFT_34728</name>
</gene>
<sequence>MPKTAPYGTWSSPITAEALTKSSINIGDVLVDPVSSTVYHLEDRPSEGGRSVVVNTKSAKDLFGPEWDVRSGVQEYGGAASIVHGGVLYFSHFADNRVYAVKEGSQPEPITPDNKNHRFADFTVHPKYPHLLVAILEDHTNPLPADVVTTLAVLNTQSKTVYTIISGADFYNCPRFSPDGKHLAWQQWFHPDMPWEGSEIHVGTVAIDGEGKLSIISPTYVAGKRADISVAYPFWTSDNLLVFTSDISGYHNPWKYSLTEKKAGPVLPSPVAEDFSSPAWFLGWSYGASLEGEETFYTSYRDGRSVFYLIRLESGTITEVECPYAEVEYLRRLSGNQVVFMGKKSTEAAAVVLGTISNAHASFSILKSTAGESESAFPPSIISVPQPIALKVPPSGEPLYVVFYPPTNPDYAGTSIAGEKPPCVVHVHGGPTYAERQGLDWSKQYFTSRGFAWLDVNYGGSSCYGRRYIDRLVGKWGIVDVQDTVAAVGALSTAPYSLIDPKRLAIRGGSAGGFTTLALLCFSPHTFATGTSSYGVTDLRKLCEDTHKMESRYLEKLVGGTPKEIPEVFRERSPVFNADKITSPLLILQGSIDAVVPPEQAEAIVRDIEQRGGKVEYILFEGEGHGWRIAENIKTALEKEIQWYEGVFSLKK</sequence>
<evidence type="ECO:0000313" key="2">
    <source>
        <dbReference type="EMBL" id="KDQ57917.1"/>
    </source>
</evidence>
<name>A0A067Q375_9AGAM</name>
<dbReference type="Proteomes" id="UP000027265">
    <property type="component" value="Unassembled WGS sequence"/>
</dbReference>
<keyword evidence="3" id="KW-1185">Reference proteome</keyword>
<accession>A0A067Q375</accession>
<dbReference type="OrthoDB" id="43744at2759"/>
<dbReference type="EMBL" id="KL197718">
    <property type="protein sequence ID" value="KDQ57917.1"/>
    <property type="molecule type" value="Genomic_DNA"/>
</dbReference>
<protein>
    <recommendedName>
        <fullName evidence="1">Peptidase S9 prolyl oligopeptidase catalytic domain-containing protein</fullName>
    </recommendedName>
</protein>
<dbReference type="SUPFAM" id="SSF82171">
    <property type="entry name" value="DPP6 N-terminal domain-like"/>
    <property type="match status" value="1"/>
</dbReference>
<evidence type="ECO:0000259" key="1">
    <source>
        <dbReference type="Pfam" id="PF00326"/>
    </source>
</evidence>
<dbReference type="PANTHER" id="PTHR43056:SF5">
    <property type="entry name" value="PEPTIDASE S9 PROLYL OLIGOPEPTIDASE CATALYTIC DOMAIN-CONTAINING PROTEIN"/>
    <property type="match status" value="1"/>
</dbReference>
<feature type="domain" description="Peptidase S9 prolyl oligopeptidase catalytic" evidence="1">
    <location>
        <begin position="439"/>
        <end position="648"/>
    </location>
</feature>
<dbReference type="InterPro" id="IPR050585">
    <property type="entry name" value="Xaa-Pro_dipeptidyl-ppase/CocE"/>
</dbReference>
<dbReference type="Pfam" id="PF07676">
    <property type="entry name" value="PD40"/>
    <property type="match status" value="1"/>
</dbReference>
<dbReference type="Gene3D" id="2.120.10.30">
    <property type="entry name" value="TolB, C-terminal domain"/>
    <property type="match status" value="1"/>
</dbReference>
<dbReference type="GO" id="GO:0006508">
    <property type="term" value="P:proteolysis"/>
    <property type="evidence" value="ECO:0007669"/>
    <property type="project" value="InterPro"/>
</dbReference>
<dbReference type="GO" id="GO:0008236">
    <property type="term" value="F:serine-type peptidase activity"/>
    <property type="evidence" value="ECO:0007669"/>
    <property type="project" value="InterPro"/>
</dbReference>
<reference evidence="3" key="1">
    <citation type="journal article" date="2014" name="Proc. Natl. Acad. Sci. U.S.A.">
        <title>Extensive sampling of basidiomycete genomes demonstrates inadequacy of the white-rot/brown-rot paradigm for wood decay fungi.</title>
        <authorList>
            <person name="Riley R."/>
            <person name="Salamov A.A."/>
            <person name="Brown D.W."/>
            <person name="Nagy L.G."/>
            <person name="Floudas D."/>
            <person name="Held B.W."/>
            <person name="Levasseur A."/>
            <person name="Lombard V."/>
            <person name="Morin E."/>
            <person name="Otillar R."/>
            <person name="Lindquist E.A."/>
            <person name="Sun H."/>
            <person name="LaButti K.M."/>
            <person name="Schmutz J."/>
            <person name="Jabbour D."/>
            <person name="Luo H."/>
            <person name="Baker S.E."/>
            <person name="Pisabarro A.G."/>
            <person name="Walton J.D."/>
            <person name="Blanchette R.A."/>
            <person name="Henrissat B."/>
            <person name="Martin F."/>
            <person name="Cullen D."/>
            <person name="Hibbett D.S."/>
            <person name="Grigoriev I.V."/>
        </authorList>
    </citation>
    <scope>NUCLEOTIDE SEQUENCE [LARGE SCALE GENOMIC DNA]</scope>
    <source>
        <strain evidence="3">MUCL 33604</strain>
    </source>
</reference>
<dbReference type="InterPro" id="IPR011042">
    <property type="entry name" value="6-blade_b-propeller_TolB-like"/>
</dbReference>
<dbReference type="STRING" id="933084.A0A067Q375"/>
<dbReference type="Gene3D" id="3.40.50.1820">
    <property type="entry name" value="alpha/beta hydrolase"/>
    <property type="match status" value="1"/>
</dbReference>
<dbReference type="InterPro" id="IPR029058">
    <property type="entry name" value="AB_hydrolase_fold"/>
</dbReference>
<proteinExistence type="predicted"/>
<dbReference type="InParanoid" id="A0A067Q375"/>
<dbReference type="HOGENOM" id="CLU_012236_1_0_1"/>
<dbReference type="PANTHER" id="PTHR43056">
    <property type="entry name" value="PEPTIDASE S9 PROLYL OLIGOPEPTIDASE"/>
    <property type="match status" value="1"/>
</dbReference>
<dbReference type="InterPro" id="IPR001375">
    <property type="entry name" value="Peptidase_S9_cat"/>
</dbReference>
<dbReference type="SUPFAM" id="SSF53474">
    <property type="entry name" value="alpha/beta-Hydrolases"/>
    <property type="match status" value="1"/>
</dbReference>
<dbReference type="AlphaFoldDB" id="A0A067Q375"/>
<dbReference type="InterPro" id="IPR011659">
    <property type="entry name" value="WD40"/>
</dbReference>